<accession>A0A8J9X2H8</accession>
<protein>
    <submittedName>
        <fullName evidence="2">Uncharacterized protein</fullName>
    </submittedName>
</protein>
<evidence type="ECO:0000313" key="2">
    <source>
        <dbReference type="EMBL" id="CAG9276821.1"/>
    </source>
</evidence>
<dbReference type="InterPro" id="IPR023213">
    <property type="entry name" value="CAT-like_dom_sf"/>
</dbReference>
<dbReference type="Pfam" id="PF02458">
    <property type="entry name" value="Transferase"/>
    <property type="match status" value="1"/>
</dbReference>
<dbReference type="GO" id="GO:0016747">
    <property type="term" value="F:acyltransferase activity, transferring groups other than amino-acyl groups"/>
    <property type="evidence" value="ECO:0007669"/>
    <property type="project" value="TreeGrafter"/>
</dbReference>
<dbReference type="Gene3D" id="3.30.559.10">
    <property type="entry name" value="Chloramphenicol acetyltransferase-like domain"/>
    <property type="match status" value="2"/>
</dbReference>
<sequence length="573" mass="64406">MLKRRPQVLICQAQGNLPAIPLQRLRTVPNSRLLRASKACWSSVHQPKVPSTARDPESVSVLTNEIYNVRTNSRSHRIPLTLVDIHLRHEQLPFAYFFKRALNEARLLESLQGILREDFPQTGGRLYQHMSIQCSPNDTVPISFGTINMSFSEWQDQAWGHTHQAGNGHPVLLPIFDTLFPYRPKKNDTHDFTDYPGSLLKIRVTNFECGGTALGINFNHVLGDTASCVDFVSRWSHRYTRRWEKLQQNAKLPRKVSIMKEIKGESQSNDRSQATVSGMMTVDLALLMGLQRNDEQTMQPHASFVPVIEQTYVPRFLQDLWHANCMQQAALSPALNIEPARVEHEYVRLAFPPELVLAMKLLGRSLFAQAVDDNIAFVSTNDMLTAFGWLLKRNLANEPNHAIRMVVNLRGKFDVQENLFGNGITHVTADLATSCVRSAITVAELGLAAMSIRRALVVGLLEVPRGLQESRLGNEFSTISRISSTPSFSTTSWGQFPLWKIQFGCHPLAAFHGHPSHPLPSGRTFASVITPTLDGGFVYEMLVPSDQVMRAQELHQALAKKCLDWDQAHILES</sequence>
<dbReference type="Proteomes" id="UP000836788">
    <property type="component" value="Chromosome 1"/>
</dbReference>
<dbReference type="PANTHER" id="PTHR31642:SF310">
    <property type="entry name" value="FATTY ALCOHOL:CAFFEOYL-COA ACYLTRANSFERASE"/>
    <property type="match status" value="1"/>
</dbReference>
<gene>
    <name evidence="2" type="ORF">PTTT1_LOCUS1915</name>
</gene>
<dbReference type="AlphaFoldDB" id="A0A8J9X2H8"/>
<proteinExistence type="predicted"/>
<dbReference type="InterPro" id="IPR050317">
    <property type="entry name" value="Plant_Fungal_Acyltransferase"/>
</dbReference>
<keyword evidence="1" id="KW-0808">Transferase</keyword>
<name>A0A8J9X2H8_PHATR</name>
<organism evidence="2">
    <name type="scientific">Phaeodactylum tricornutum</name>
    <name type="common">Diatom</name>
    <dbReference type="NCBI Taxonomy" id="2850"/>
    <lineage>
        <taxon>Eukaryota</taxon>
        <taxon>Sar</taxon>
        <taxon>Stramenopiles</taxon>
        <taxon>Ochrophyta</taxon>
        <taxon>Bacillariophyta</taxon>
        <taxon>Bacillariophyceae</taxon>
        <taxon>Bacillariophycidae</taxon>
        <taxon>Naviculales</taxon>
        <taxon>Phaeodactylaceae</taxon>
        <taxon>Phaeodactylum</taxon>
    </lineage>
</organism>
<dbReference type="PANTHER" id="PTHR31642">
    <property type="entry name" value="TRICHOTHECENE 3-O-ACETYLTRANSFERASE"/>
    <property type="match status" value="1"/>
</dbReference>
<dbReference type="EMBL" id="OU594942">
    <property type="protein sequence ID" value="CAG9276821.1"/>
    <property type="molecule type" value="Genomic_DNA"/>
</dbReference>
<reference evidence="2" key="1">
    <citation type="submission" date="2022-02" db="EMBL/GenBank/DDBJ databases">
        <authorList>
            <person name="Giguere J D."/>
        </authorList>
    </citation>
    <scope>NUCLEOTIDE SEQUENCE</scope>
    <source>
        <strain evidence="2">CCAP 1055/1</strain>
    </source>
</reference>
<evidence type="ECO:0000256" key="1">
    <source>
        <dbReference type="ARBA" id="ARBA00022679"/>
    </source>
</evidence>